<keyword evidence="3 6" id="KW-0812">Transmembrane</keyword>
<feature type="transmembrane region" description="Helical" evidence="7">
    <location>
        <begin position="247"/>
        <end position="266"/>
    </location>
</feature>
<evidence type="ECO:0000313" key="9">
    <source>
        <dbReference type="Proteomes" id="UP001058860"/>
    </source>
</evidence>
<feature type="transmembrane region" description="Helical" evidence="7">
    <location>
        <begin position="92"/>
        <end position="112"/>
    </location>
</feature>
<dbReference type="RefSeq" id="WP_353863800.1">
    <property type="nucleotide sequence ID" value="NZ_CP088295.1"/>
</dbReference>
<dbReference type="PANTHER" id="PTHR30477:SF13">
    <property type="entry name" value="IRON TRANSPORT SYSTEM MEMBRANE PROTEIN HI_0360-RELATED"/>
    <property type="match status" value="1"/>
</dbReference>
<dbReference type="Proteomes" id="UP001058860">
    <property type="component" value="Chromosome"/>
</dbReference>
<feature type="transmembrane region" description="Helical" evidence="7">
    <location>
        <begin position="175"/>
        <end position="206"/>
    </location>
</feature>
<name>A0ABY5PF65_9ACTN</name>
<evidence type="ECO:0000256" key="3">
    <source>
        <dbReference type="ARBA" id="ARBA00022692"/>
    </source>
</evidence>
<accession>A0ABY5PF65</accession>
<evidence type="ECO:0000256" key="5">
    <source>
        <dbReference type="ARBA" id="ARBA00023136"/>
    </source>
</evidence>
<evidence type="ECO:0000256" key="2">
    <source>
        <dbReference type="ARBA" id="ARBA00008034"/>
    </source>
</evidence>
<dbReference type="InterPro" id="IPR001626">
    <property type="entry name" value="ABC_TroCD"/>
</dbReference>
<keyword evidence="9" id="KW-1185">Reference proteome</keyword>
<organism evidence="8 9">
    <name type="scientific">Svornostia abyssi</name>
    <dbReference type="NCBI Taxonomy" id="2898438"/>
    <lineage>
        <taxon>Bacteria</taxon>
        <taxon>Bacillati</taxon>
        <taxon>Actinomycetota</taxon>
        <taxon>Thermoleophilia</taxon>
        <taxon>Solirubrobacterales</taxon>
        <taxon>Baekduiaceae</taxon>
        <taxon>Svornostia</taxon>
    </lineage>
</organism>
<feature type="transmembrane region" description="Helical" evidence="7">
    <location>
        <begin position="53"/>
        <end position="80"/>
    </location>
</feature>
<comment type="similarity">
    <text evidence="2 6">Belongs to the ABC-3 integral membrane protein family.</text>
</comment>
<feature type="transmembrane region" description="Helical" evidence="7">
    <location>
        <begin position="218"/>
        <end position="238"/>
    </location>
</feature>
<gene>
    <name evidence="8" type="ORF">LRS13_21870</name>
</gene>
<evidence type="ECO:0000256" key="1">
    <source>
        <dbReference type="ARBA" id="ARBA00004141"/>
    </source>
</evidence>
<dbReference type="EMBL" id="CP088295">
    <property type="protein sequence ID" value="UUY03288.1"/>
    <property type="molecule type" value="Genomic_DNA"/>
</dbReference>
<keyword evidence="4 7" id="KW-1133">Transmembrane helix</keyword>
<evidence type="ECO:0000256" key="4">
    <source>
        <dbReference type="ARBA" id="ARBA00022989"/>
    </source>
</evidence>
<protein>
    <submittedName>
        <fullName evidence="8">Metal ABC transporter permease</fullName>
    </submittedName>
</protein>
<comment type="subcellular location">
    <subcellularLocation>
        <location evidence="6">Cell membrane</location>
        <topology evidence="6">Multi-pass membrane protein</topology>
    </subcellularLocation>
    <subcellularLocation>
        <location evidence="1">Membrane</location>
        <topology evidence="1">Multi-pass membrane protein</topology>
    </subcellularLocation>
</comment>
<feature type="transmembrane region" description="Helical" evidence="7">
    <location>
        <begin position="12"/>
        <end position="33"/>
    </location>
</feature>
<dbReference type="Gene3D" id="1.10.3470.10">
    <property type="entry name" value="ABC transporter involved in vitamin B12 uptake, BtuC"/>
    <property type="match status" value="1"/>
</dbReference>
<reference evidence="9" key="1">
    <citation type="submission" date="2021-11" db="EMBL/GenBank/DDBJ databases">
        <title>Cultivation dependent microbiological survey of springs from the worlds oldest radium mine currently devoted to the extraction of radon-saturated water.</title>
        <authorList>
            <person name="Kapinusova G."/>
            <person name="Smrhova T."/>
            <person name="Strejcek M."/>
            <person name="Suman J."/>
            <person name="Jani K."/>
            <person name="Pajer P."/>
            <person name="Uhlik O."/>
        </authorList>
    </citation>
    <scope>NUCLEOTIDE SEQUENCE [LARGE SCALE GENOMIC DNA]</scope>
    <source>
        <strain evidence="9">J379</strain>
    </source>
</reference>
<evidence type="ECO:0000313" key="8">
    <source>
        <dbReference type="EMBL" id="UUY03288.1"/>
    </source>
</evidence>
<proteinExistence type="inferred from homology"/>
<feature type="transmembrane region" description="Helical" evidence="7">
    <location>
        <begin position="132"/>
        <end position="154"/>
    </location>
</feature>
<evidence type="ECO:0000256" key="7">
    <source>
        <dbReference type="SAM" id="Phobius"/>
    </source>
</evidence>
<sequence>MLEAFDLPFMQRALVAVLLLSVAGGLLGAWVVLRRLAFFSHAVGTATFPGLVVAAPWGIAAPLAALGSALLFTAGLTRLIRDPRLGPDGATGLLVVAALALGALLASDVYPAGTGVDQLLFGTLLGLDDADLWLAAAVAAGALVLTLALGRTWLATGFEPQTARTLGVSRARGDWALLAGLAVAVVAMLPAVGALLAATLLVVPAATVRLVARSVPQLLAGSVLLGATEGVVALWFAYELDLPPGPVLALLSGVIFGVVALGQAAAARRPVPVP</sequence>
<dbReference type="InterPro" id="IPR037294">
    <property type="entry name" value="ABC_BtuC-like"/>
</dbReference>
<dbReference type="SUPFAM" id="SSF81345">
    <property type="entry name" value="ABC transporter involved in vitamin B12 uptake, BtuC"/>
    <property type="match status" value="1"/>
</dbReference>
<dbReference type="Pfam" id="PF00950">
    <property type="entry name" value="ABC-3"/>
    <property type="match status" value="1"/>
</dbReference>
<keyword evidence="5 7" id="KW-0472">Membrane</keyword>
<evidence type="ECO:0000256" key="6">
    <source>
        <dbReference type="RuleBase" id="RU003943"/>
    </source>
</evidence>
<dbReference type="PANTHER" id="PTHR30477">
    <property type="entry name" value="ABC-TRANSPORTER METAL-BINDING PROTEIN"/>
    <property type="match status" value="1"/>
</dbReference>
<keyword evidence="6" id="KW-0813">Transport</keyword>